<reference evidence="13 14" key="1">
    <citation type="submission" date="2016-04" db="EMBL/GenBank/DDBJ databases">
        <title>Polished mammalian reference genomes with single-molecule sequencing and chromosome conformation capture applied to the Capra hircus genome.</title>
        <authorList>
            <person name="Bickhart D.M."/>
            <person name="Koren S."/>
            <person name="Rosen B."/>
            <person name="Hastie A."/>
            <person name="Liachko I."/>
            <person name="Sullivan S.T."/>
            <person name="Burton J."/>
            <person name="Sayre B.L."/>
            <person name="Huson H.J."/>
            <person name="Lee J."/>
            <person name="Lam E."/>
            <person name="Kelley C.M."/>
            <person name="Hutchison J.L."/>
            <person name="Zhou Y."/>
            <person name="Sun J."/>
            <person name="Crisa A."/>
            <person name="Schwartz J.C."/>
            <person name="Hammond J.A."/>
            <person name="Schroeder S.G."/>
            <person name="Liu G.E."/>
            <person name="Dunham M."/>
            <person name="Shendure J."/>
            <person name="Sonstegard T.S."/>
            <person name="Phillippy A.M."/>
            <person name="Van Tassell C.P."/>
            <person name="Smith T.P."/>
        </authorList>
    </citation>
    <scope>NUCLEOTIDE SEQUENCE [LARGE SCALE GENOMIC DNA]</scope>
</reference>
<reference evidence="13" key="3">
    <citation type="submission" date="2025-09" db="UniProtKB">
        <authorList>
            <consortium name="Ensembl"/>
        </authorList>
    </citation>
    <scope>IDENTIFICATION</scope>
</reference>
<dbReference type="Pfam" id="PF14650">
    <property type="entry name" value="FAM75"/>
    <property type="match status" value="1"/>
</dbReference>
<dbReference type="GO" id="GO:0016020">
    <property type="term" value="C:membrane"/>
    <property type="evidence" value="ECO:0007669"/>
    <property type="project" value="UniProtKB-SubCell"/>
</dbReference>
<protein>
    <submittedName>
        <fullName evidence="13">Uncharacterized protein</fullName>
    </submittedName>
</protein>
<evidence type="ECO:0000259" key="12">
    <source>
        <dbReference type="Pfam" id="PF15371"/>
    </source>
</evidence>
<dbReference type="Ensembl" id="ENSCHIT00000038497.1">
    <property type="protein sequence ID" value="ENSCHIP00000030624.1"/>
    <property type="gene ID" value="ENSCHIG00000025319.1"/>
</dbReference>
<dbReference type="PANTHER" id="PTHR21859:SF55">
    <property type="entry name" value="SPERMATOGENESIS-ASSOCIATED PROTEIN 31A1-RELATED"/>
    <property type="match status" value="1"/>
</dbReference>
<dbReference type="GO" id="GO:0030154">
    <property type="term" value="P:cell differentiation"/>
    <property type="evidence" value="ECO:0007669"/>
    <property type="project" value="UniProtKB-KW"/>
</dbReference>
<evidence type="ECO:0000256" key="9">
    <source>
        <dbReference type="SAM" id="MobiDB-lite"/>
    </source>
</evidence>
<feature type="region of interest" description="Disordered" evidence="9">
    <location>
        <begin position="975"/>
        <end position="1042"/>
    </location>
</feature>
<evidence type="ECO:0000256" key="2">
    <source>
        <dbReference type="ARBA" id="ARBA00022692"/>
    </source>
</evidence>
<feature type="compositionally biased region" description="Basic and acidic residues" evidence="9">
    <location>
        <begin position="1182"/>
        <end position="1200"/>
    </location>
</feature>
<dbReference type="GO" id="GO:0007283">
    <property type="term" value="P:spermatogenesis"/>
    <property type="evidence" value="ECO:0007669"/>
    <property type="project" value="UniProtKB-KW"/>
</dbReference>
<feature type="region of interest" description="Disordered" evidence="9">
    <location>
        <begin position="667"/>
        <end position="690"/>
    </location>
</feature>
<evidence type="ECO:0000256" key="3">
    <source>
        <dbReference type="ARBA" id="ARBA00022782"/>
    </source>
</evidence>
<comment type="subcellular location">
    <subcellularLocation>
        <location evidence="1">Membrane</location>
        <topology evidence="1">Single-pass membrane protein</topology>
    </subcellularLocation>
</comment>
<keyword evidence="5 10" id="KW-1133">Transmembrane helix</keyword>
<feature type="compositionally biased region" description="Polar residues" evidence="9">
    <location>
        <begin position="1156"/>
        <end position="1176"/>
    </location>
</feature>
<sequence length="1441" mass="160695">MLPCRDRNCHCVGRYWHKVSIQKMENFFSLKNILATLLRSSSTSWLIDIILAFFCGLGLFLLLLPCLQSNPYLPPTRKYRNIRKHQVEMKGRSQSRKKRESLKACRDCLEELEGTRHLVSLLQSHLGRLPDKSSFHQFSRQDLLDEVCKAVPAGAHQPCGKTPVEDTAPAMPLLAPLTKHCLPLASIISPGPTTSSVSVHSHTSLSASQPLEPFISPDILSSSTVALSSPPLYLPDSEACPLTASSAPPLLDSVLTLTQSDSSMALPLGPAPQSLFPHPPWSASLIPAISGLGHSHCPVSALSWWQAAAKALYLSTSSEYKSQKKHLSHNPAGASLWISPTDRQVEASSPFLLNSHEQKLLDIQVTKRGEIKIWKEKEKDESHLKQMSPDCHLNSLGNMLESLHAEQNTTTPQAFWSTKDKPGQLPGPQQFSYPKVLGNNLQQKCNQLFWGLPSLHSESLVAAVSIPETSSVPQSPFLFNRISHACPVQMQAKISPLLFQFQPFSHLEFQSQPFIPTIPQFQPPPLAQIQTQAHLKSSLPILPSSSSAQIRTFGLSCPTAQNKPQSLTPTEIQHSEWSLLQKQLENGRTLSSVVKQSEEVFNVFPSNLPEDSWVVSILPENFPISLELRKQLEQHLQNWLIQHQWELPQRIQESSEIRQLQGELPSTCQAKGKDRPPQPSLFTGKSSKDAQKVRFQLSQGVGKGLGHILGKVPKDLSRNSESSVVKFQEVNSEESENDLRLLRSDSGIDLLRSLDKNLDNILKGHLGRKLGRNSKGLVPVNVHQSSLDVKHPSSKSDTLEETSNLGILKGWEPCVNTGYRVSFLDPDTQEELEEHITRFRVKHRWGLPLKVLKPINLFKLKKPQPSTMQFVSAPSATYVPESHSTVKFAEFLGKPPQAHSREVIKEESVPTLIRPLLTPSPVYKENQRVLANIPCDDYHGHSEASLTALEGRSPSQSFKLSVVGRTWKTETVKWTKRDSLESHPGSTMARNEPREESGSQASQDPYQRVKMMEVNLGSQSLRSEEAREAAEPKESPAFHQQSRVTLGTKVLTKPQTTSVHRRNLEALGASKHSPLTRMSVFQHLGEPCLNTDVASKFKSKVKAPSNTQLQHCPEHTCLAADNLTSPVSHCHPQRLPTRDRLASQTLHGFKAAQRRSLGQQEPQISKLQDSGKSQSKMRAPTYKREDCRRHKPGEHKESFKELGTSQAGNMRRPALVWGIVESFKSKCLQVMPEKKQGPQESLFRKNIRLLLKWIFPSRKVKGGDALQNCKPKSATAQSEGPVESRSILNSENAEAQALMTAVGQILEEKMTTHHGLHATKLKEPKQELQAPVCRCFCYHRLPSYPQQGKNMGYTACSHQATSRGQSCSFREREVRHQQSSKSVRFNDEQLSPRCLPTSSPKKTVTLVCPCHYGPRIPGAPVHHQHCPRHCHLWGGVLPAQP</sequence>
<feature type="region of interest" description="Disordered" evidence="9">
    <location>
        <begin position="1151"/>
        <end position="1205"/>
    </location>
</feature>
<dbReference type="OMA" id="SHTPWSA"/>
<evidence type="ECO:0000256" key="10">
    <source>
        <dbReference type="SAM" id="Phobius"/>
    </source>
</evidence>
<evidence type="ECO:0000256" key="7">
    <source>
        <dbReference type="ARBA" id="ARBA00035009"/>
    </source>
</evidence>
<evidence type="ECO:0000256" key="1">
    <source>
        <dbReference type="ARBA" id="ARBA00004167"/>
    </source>
</evidence>
<dbReference type="InterPro" id="IPR027970">
    <property type="entry name" value="SPATA31-like"/>
</dbReference>
<keyword evidence="6 10" id="KW-0472">Membrane</keyword>
<keyword evidence="14" id="KW-1185">Reference proteome</keyword>
<keyword evidence="2 10" id="KW-0812">Transmembrane</keyword>
<keyword evidence="3" id="KW-0221">Differentiation</keyword>
<organism evidence="13 14">
    <name type="scientific">Capra hircus</name>
    <name type="common">Goat</name>
    <dbReference type="NCBI Taxonomy" id="9925"/>
    <lineage>
        <taxon>Eukaryota</taxon>
        <taxon>Metazoa</taxon>
        <taxon>Chordata</taxon>
        <taxon>Craniata</taxon>
        <taxon>Vertebrata</taxon>
        <taxon>Euteleostomi</taxon>
        <taxon>Mammalia</taxon>
        <taxon>Eutheria</taxon>
        <taxon>Laurasiatheria</taxon>
        <taxon>Artiodactyla</taxon>
        <taxon>Ruminantia</taxon>
        <taxon>Pecora</taxon>
        <taxon>Bovidae</taxon>
        <taxon>Caprinae</taxon>
        <taxon>Capra</taxon>
    </lineage>
</organism>
<evidence type="ECO:0000259" key="11">
    <source>
        <dbReference type="Pfam" id="PF14650"/>
    </source>
</evidence>
<name>A0A452G1W0_CAPHI</name>
<evidence type="ECO:0000256" key="8">
    <source>
        <dbReference type="ARBA" id="ARBA00037695"/>
    </source>
</evidence>
<dbReference type="Proteomes" id="UP000291000">
    <property type="component" value="Chromosome 8"/>
</dbReference>
<proteinExistence type="inferred from homology"/>
<feature type="domain" description="SPATA31-like" evidence="12">
    <location>
        <begin position="92"/>
        <end position="175"/>
    </location>
</feature>
<feature type="compositionally biased region" description="Basic and acidic residues" evidence="9">
    <location>
        <begin position="1022"/>
        <end position="1036"/>
    </location>
</feature>
<dbReference type="EMBL" id="LWLT01000007">
    <property type="status" value="NOT_ANNOTATED_CDS"/>
    <property type="molecule type" value="Genomic_DNA"/>
</dbReference>
<dbReference type="STRING" id="9925.ENSCHIP00000030624"/>
<reference evidence="13" key="2">
    <citation type="submission" date="2025-08" db="UniProtKB">
        <authorList>
            <consortium name="Ensembl"/>
        </authorList>
    </citation>
    <scope>IDENTIFICATION</scope>
</reference>
<evidence type="ECO:0000256" key="6">
    <source>
        <dbReference type="ARBA" id="ARBA00023136"/>
    </source>
</evidence>
<dbReference type="GeneTree" id="ENSGT00950000183043"/>
<feature type="domain" description="SPATA31" evidence="11">
    <location>
        <begin position="429"/>
        <end position="785"/>
    </location>
</feature>
<evidence type="ECO:0000313" key="13">
    <source>
        <dbReference type="Ensembl" id="ENSCHIP00000030624.1"/>
    </source>
</evidence>
<evidence type="ECO:0000313" key="14">
    <source>
        <dbReference type="Proteomes" id="UP000291000"/>
    </source>
</evidence>
<comment type="similarity">
    <text evidence="7">Belongs to the SPATA31 family.</text>
</comment>
<accession>A0A452G1W0</accession>
<dbReference type="PANTHER" id="PTHR21859">
    <property type="entry name" value="ACROSOME-SPECIFIC PROTEIN"/>
    <property type="match status" value="1"/>
</dbReference>
<evidence type="ECO:0000256" key="5">
    <source>
        <dbReference type="ARBA" id="ARBA00022989"/>
    </source>
</evidence>
<feature type="transmembrane region" description="Helical" evidence="10">
    <location>
        <begin position="45"/>
        <end position="64"/>
    </location>
</feature>
<dbReference type="Pfam" id="PF15371">
    <property type="entry name" value="DUF4599"/>
    <property type="match status" value="1"/>
</dbReference>
<comment type="function">
    <text evidence="8">May play a role in spermatogenesis.</text>
</comment>
<keyword evidence="4" id="KW-0744">Spermatogenesis</keyword>
<evidence type="ECO:0000256" key="4">
    <source>
        <dbReference type="ARBA" id="ARBA00022871"/>
    </source>
</evidence>
<dbReference type="InterPro" id="IPR039509">
    <property type="entry name" value="SPATA31"/>
</dbReference>